<sequence>MKAIYFSVLFLFLSLITSPIYAASDNSISCKVVGISDGDTLTCLYKRKPLKVRLLYIDAPESAQPYGNKAKQALANLVFKKQVILHSSGYDRYQRLLAVVYDEQERNINLLLVQKGMAWAYRETQPIYEQAMLKAKQAQKGLWQDKSPINPAEWRKQHSADKRSDSGWNWQNIWKKRPLVTDNALDCKKVLRCSDFSDYQSAKRYFDQCGSKTIDGNHDGIPCNKLYREALH</sequence>
<dbReference type="InterPro" id="IPR016071">
    <property type="entry name" value="Staphylococal_nuclease_OB-fold"/>
</dbReference>
<keyword evidence="4" id="KW-0732">Signal</keyword>
<dbReference type="Proteomes" id="UP001206331">
    <property type="component" value="Unassembled WGS sequence"/>
</dbReference>
<evidence type="ECO:0000256" key="4">
    <source>
        <dbReference type="SAM" id="SignalP"/>
    </source>
</evidence>
<keyword evidence="3" id="KW-0378">Hydrolase</keyword>
<dbReference type="EMBL" id="JAJUPA010000003">
    <property type="protein sequence ID" value="MCQ9629626.1"/>
    <property type="molecule type" value="Genomic_DNA"/>
</dbReference>
<comment type="caution">
    <text evidence="6">The sequence shown here is derived from an EMBL/GenBank/DDBJ whole genome shotgun (WGS) entry which is preliminary data.</text>
</comment>
<dbReference type="SUPFAM" id="SSF50199">
    <property type="entry name" value="Staphylococcal nuclease"/>
    <property type="match status" value="1"/>
</dbReference>
<name>A0ABT1WU85_ACTSU</name>
<protein>
    <submittedName>
        <fullName evidence="6">Thermonuclease family protein</fullName>
    </submittedName>
</protein>
<feature type="domain" description="TNase-like" evidence="5">
    <location>
        <begin position="26"/>
        <end position="145"/>
    </location>
</feature>
<keyword evidence="1" id="KW-0540">Nuclease</keyword>
<dbReference type="PROSITE" id="PS50830">
    <property type="entry name" value="TNASE_3"/>
    <property type="match status" value="1"/>
</dbReference>
<proteinExistence type="predicted"/>
<dbReference type="SMART" id="SM00318">
    <property type="entry name" value="SNc"/>
    <property type="match status" value="1"/>
</dbReference>
<evidence type="ECO:0000259" key="5">
    <source>
        <dbReference type="PROSITE" id="PS50830"/>
    </source>
</evidence>
<dbReference type="PROSITE" id="PS01123">
    <property type="entry name" value="TNASE_1"/>
    <property type="match status" value="1"/>
</dbReference>
<dbReference type="Pfam" id="PF00565">
    <property type="entry name" value="SNase"/>
    <property type="match status" value="1"/>
</dbReference>
<organism evidence="6 7">
    <name type="scientific">Actinobacillus suis</name>
    <dbReference type="NCBI Taxonomy" id="716"/>
    <lineage>
        <taxon>Bacteria</taxon>
        <taxon>Pseudomonadati</taxon>
        <taxon>Pseudomonadota</taxon>
        <taxon>Gammaproteobacteria</taxon>
        <taxon>Pasteurellales</taxon>
        <taxon>Pasteurellaceae</taxon>
        <taxon>Actinobacillus</taxon>
    </lineage>
</organism>
<dbReference type="Gene3D" id="2.40.50.90">
    <property type="match status" value="1"/>
</dbReference>
<dbReference type="InterPro" id="IPR002071">
    <property type="entry name" value="Thermonucl_AS"/>
</dbReference>
<evidence type="ECO:0000313" key="7">
    <source>
        <dbReference type="Proteomes" id="UP001206331"/>
    </source>
</evidence>
<feature type="chain" id="PRO_5045366900" evidence="4">
    <location>
        <begin position="23"/>
        <end position="232"/>
    </location>
</feature>
<accession>A0ABT1WU85</accession>
<dbReference type="PANTHER" id="PTHR12302:SF3">
    <property type="entry name" value="SERINE_THREONINE-PROTEIN KINASE 31"/>
    <property type="match status" value="1"/>
</dbReference>
<dbReference type="PANTHER" id="PTHR12302">
    <property type="entry name" value="EBNA2 BINDING PROTEIN P100"/>
    <property type="match status" value="1"/>
</dbReference>
<gene>
    <name evidence="6" type="ORF">LZL92_04935</name>
</gene>
<evidence type="ECO:0000256" key="1">
    <source>
        <dbReference type="ARBA" id="ARBA00022722"/>
    </source>
</evidence>
<reference evidence="6 7" key="1">
    <citation type="submission" date="2021-12" db="EMBL/GenBank/DDBJ databases">
        <title>Identification and characterization of A. suis stains in western Canada.</title>
        <authorList>
            <person name="Kulathunga D.G.R.S."/>
            <person name="De Oliveira Costa M."/>
        </authorList>
    </citation>
    <scope>NUCLEOTIDE SEQUENCE [LARGE SCALE GENOMIC DNA]</scope>
    <source>
        <strain evidence="6 7">18_292</strain>
    </source>
</reference>
<dbReference type="RefSeq" id="WP_014991909.1">
    <property type="nucleotide sequence ID" value="NZ_CP090556.1"/>
</dbReference>
<keyword evidence="2" id="KW-0255">Endonuclease</keyword>
<evidence type="ECO:0000256" key="3">
    <source>
        <dbReference type="ARBA" id="ARBA00022801"/>
    </source>
</evidence>
<dbReference type="GeneID" id="34291062"/>
<dbReference type="PROSITE" id="PS01284">
    <property type="entry name" value="TNASE_2"/>
    <property type="match status" value="1"/>
</dbReference>
<dbReference type="InterPro" id="IPR035437">
    <property type="entry name" value="SNase_OB-fold_sf"/>
</dbReference>
<evidence type="ECO:0000313" key="6">
    <source>
        <dbReference type="EMBL" id="MCQ9629626.1"/>
    </source>
</evidence>
<evidence type="ECO:0000256" key="2">
    <source>
        <dbReference type="ARBA" id="ARBA00022759"/>
    </source>
</evidence>
<keyword evidence="7" id="KW-1185">Reference proteome</keyword>
<feature type="signal peptide" evidence="4">
    <location>
        <begin position="1"/>
        <end position="22"/>
    </location>
</feature>